<sequence>MTMKNKETLEKLRTYQIGVIRSVIASRQGRLKTYLADATDRERLADTDGLAYEEYYESPLTIRYDGLCRNVLSLEFCEDGLTPVCLMDGWDGDDFPLPLENLSCDTLQIIAEWLQEYDFIPSAEAAPQTTSDLTADFVERCLPEYHTRYDVFRLGELQNFLDGHESPEFGLNRDEAVAERDRLQLRIYAEAVTAFMKRQPAALPGNVSLRDYAEALVDIAYEAGRRKFRPSDNSRDTAATLIAWGDEFSRQHEDTDWTEKEFLDEIYRFTAEKLQSVPNKDDPNAEFDIAFLNRTALERHGYDTATITDSDLQELAGRMGDYYCESSKFSEDLRTACGDFGLKLRDTTNPK</sequence>
<dbReference type="Proteomes" id="UP000322940">
    <property type="component" value="Unassembled WGS sequence"/>
</dbReference>
<gene>
    <name evidence="1" type="ORF">F2Y10_15510</name>
</gene>
<evidence type="ECO:0000313" key="1">
    <source>
        <dbReference type="EMBL" id="KAA2375170.1"/>
    </source>
</evidence>
<name>A0A5B3GNZ3_9BACT</name>
<accession>A0A5B3GNZ3</accession>
<protein>
    <submittedName>
        <fullName evidence="1">Uncharacterized protein</fullName>
    </submittedName>
</protein>
<evidence type="ECO:0000313" key="2">
    <source>
        <dbReference type="Proteomes" id="UP000322940"/>
    </source>
</evidence>
<reference evidence="1 2" key="1">
    <citation type="journal article" date="2019" name="Nat. Med.">
        <title>A library of human gut bacterial isolates paired with longitudinal multiomics data enables mechanistic microbiome research.</title>
        <authorList>
            <person name="Poyet M."/>
            <person name="Groussin M."/>
            <person name="Gibbons S.M."/>
            <person name="Avila-Pacheco J."/>
            <person name="Jiang X."/>
            <person name="Kearney S.M."/>
            <person name="Perrotta A.R."/>
            <person name="Berdy B."/>
            <person name="Zhao S."/>
            <person name="Lieberman T.D."/>
            <person name="Swanson P.K."/>
            <person name="Smith M."/>
            <person name="Roesemann S."/>
            <person name="Alexander J.E."/>
            <person name="Rich S.A."/>
            <person name="Livny J."/>
            <person name="Vlamakis H."/>
            <person name="Clish C."/>
            <person name="Bullock K."/>
            <person name="Deik A."/>
            <person name="Scott J."/>
            <person name="Pierce K.A."/>
            <person name="Xavier R.J."/>
            <person name="Alm E.J."/>
        </authorList>
    </citation>
    <scope>NUCLEOTIDE SEQUENCE [LARGE SCALE GENOMIC DNA]</scope>
    <source>
        <strain evidence="1 2">BIOML-A266</strain>
    </source>
</reference>
<proteinExistence type="predicted"/>
<organism evidence="1 2">
    <name type="scientific">Alistipes onderdonkii</name>
    <dbReference type="NCBI Taxonomy" id="328813"/>
    <lineage>
        <taxon>Bacteria</taxon>
        <taxon>Pseudomonadati</taxon>
        <taxon>Bacteroidota</taxon>
        <taxon>Bacteroidia</taxon>
        <taxon>Bacteroidales</taxon>
        <taxon>Rikenellaceae</taxon>
        <taxon>Alistipes</taxon>
    </lineage>
</organism>
<dbReference type="EMBL" id="VVXH01000025">
    <property type="protein sequence ID" value="KAA2375170.1"/>
    <property type="molecule type" value="Genomic_DNA"/>
</dbReference>
<comment type="caution">
    <text evidence="1">The sequence shown here is derived from an EMBL/GenBank/DDBJ whole genome shotgun (WGS) entry which is preliminary data.</text>
</comment>
<dbReference type="AlphaFoldDB" id="A0A5B3GNZ3"/>